<evidence type="ECO:0000256" key="2">
    <source>
        <dbReference type="ARBA" id="ARBA00012962"/>
    </source>
</evidence>
<keyword evidence="6 8" id="KW-0057">Aromatic amino acid biosynthesis</keyword>
<dbReference type="Pfam" id="PF18317">
    <property type="entry name" value="SDH_C"/>
    <property type="match status" value="1"/>
</dbReference>
<keyword evidence="5 8" id="KW-0560">Oxidoreductase</keyword>
<dbReference type="NCBIfam" id="TIGR00507">
    <property type="entry name" value="aroE"/>
    <property type="match status" value="1"/>
</dbReference>
<dbReference type="EC" id="1.1.1.25" evidence="2 8"/>
<feature type="binding site" evidence="8">
    <location>
        <position position="98"/>
    </location>
    <ligand>
        <name>shikimate</name>
        <dbReference type="ChEBI" id="CHEBI:36208"/>
    </ligand>
</feature>
<feature type="binding site" evidence="8">
    <location>
        <begin position="136"/>
        <end position="140"/>
    </location>
    <ligand>
        <name>NADP(+)</name>
        <dbReference type="ChEBI" id="CHEBI:58349"/>
    </ligand>
</feature>
<dbReference type="AlphaFoldDB" id="A0A5P2G0R9"/>
<evidence type="ECO:0000259" key="9">
    <source>
        <dbReference type="Pfam" id="PF01488"/>
    </source>
</evidence>
<dbReference type="GO" id="GO:0009423">
    <property type="term" value="P:chorismate biosynthetic process"/>
    <property type="evidence" value="ECO:0007669"/>
    <property type="project" value="UniProtKB-UniRule"/>
</dbReference>
<comment type="caution">
    <text evidence="8">Lacks conserved residue(s) required for the propagation of feature annotation.</text>
</comment>
<dbReference type="GO" id="GO:0019632">
    <property type="term" value="P:shikimate metabolic process"/>
    <property type="evidence" value="ECO:0007669"/>
    <property type="project" value="InterPro"/>
</dbReference>
<dbReference type="GO" id="GO:0009073">
    <property type="term" value="P:aromatic amino acid family biosynthetic process"/>
    <property type="evidence" value="ECO:0007669"/>
    <property type="project" value="UniProtKB-KW"/>
</dbReference>
<feature type="active site" description="Proton acceptor" evidence="8">
    <location>
        <position position="77"/>
    </location>
</feature>
<keyword evidence="3 8" id="KW-0028">Amino-acid biosynthesis</keyword>
<feature type="domain" description="Quinate/shikimate 5-dehydrogenase/glutamyl-tRNA reductase" evidence="9">
    <location>
        <begin position="123"/>
        <end position="205"/>
    </location>
</feature>
<evidence type="ECO:0000256" key="8">
    <source>
        <dbReference type="HAMAP-Rule" id="MF_00222"/>
    </source>
</evidence>
<evidence type="ECO:0000256" key="4">
    <source>
        <dbReference type="ARBA" id="ARBA00022857"/>
    </source>
</evidence>
<dbReference type="Pfam" id="PF01488">
    <property type="entry name" value="Shikimate_DH"/>
    <property type="match status" value="1"/>
</dbReference>
<evidence type="ECO:0000256" key="5">
    <source>
        <dbReference type="ARBA" id="ARBA00023002"/>
    </source>
</evidence>
<comment type="catalytic activity">
    <reaction evidence="7 8">
        <text>shikimate + NADP(+) = 3-dehydroshikimate + NADPH + H(+)</text>
        <dbReference type="Rhea" id="RHEA:17737"/>
        <dbReference type="ChEBI" id="CHEBI:15378"/>
        <dbReference type="ChEBI" id="CHEBI:16630"/>
        <dbReference type="ChEBI" id="CHEBI:36208"/>
        <dbReference type="ChEBI" id="CHEBI:57783"/>
        <dbReference type="ChEBI" id="CHEBI:58349"/>
        <dbReference type="EC" id="1.1.1.25"/>
    </reaction>
</comment>
<name>A0A5P2G0R9_9BACT</name>
<accession>A0A5P2G0R9</accession>
<dbReference type="KEGG" id="arac:E0W69_012275"/>
<dbReference type="InterPro" id="IPR041121">
    <property type="entry name" value="SDH_C"/>
</dbReference>
<protein>
    <recommendedName>
        <fullName evidence="2 8">Shikimate dehydrogenase (NADP(+))</fullName>
        <shortName evidence="8">SDH</shortName>
        <ecNumber evidence="2 8">1.1.1.25</ecNumber>
    </recommendedName>
</protein>
<dbReference type="Proteomes" id="UP000292424">
    <property type="component" value="Chromosome"/>
</dbReference>
<dbReference type="CDD" id="cd01065">
    <property type="entry name" value="NAD_bind_Shikimate_DH"/>
    <property type="match status" value="1"/>
</dbReference>
<organism evidence="12 13">
    <name type="scientific">Rhizosphaericola mali</name>
    <dbReference type="NCBI Taxonomy" id="2545455"/>
    <lineage>
        <taxon>Bacteria</taxon>
        <taxon>Pseudomonadati</taxon>
        <taxon>Bacteroidota</taxon>
        <taxon>Chitinophagia</taxon>
        <taxon>Chitinophagales</taxon>
        <taxon>Chitinophagaceae</taxon>
        <taxon>Rhizosphaericola</taxon>
    </lineage>
</organism>
<dbReference type="Gene3D" id="3.40.50.720">
    <property type="entry name" value="NAD(P)-binding Rossmann-like Domain"/>
    <property type="match status" value="1"/>
</dbReference>
<dbReference type="InterPro" id="IPR011342">
    <property type="entry name" value="Shikimate_DH"/>
</dbReference>
<feature type="binding site" evidence="8">
    <location>
        <position position="231"/>
    </location>
    <ligand>
        <name>NADP(+)</name>
        <dbReference type="ChEBI" id="CHEBI:58349"/>
    </ligand>
</feature>
<dbReference type="InterPro" id="IPR006151">
    <property type="entry name" value="Shikm_DH/Glu-tRNA_Rdtase"/>
</dbReference>
<dbReference type="InterPro" id="IPR036291">
    <property type="entry name" value="NAD(P)-bd_dom_sf"/>
</dbReference>
<evidence type="ECO:0000256" key="7">
    <source>
        <dbReference type="ARBA" id="ARBA00049442"/>
    </source>
</evidence>
<evidence type="ECO:0000313" key="13">
    <source>
        <dbReference type="Proteomes" id="UP000292424"/>
    </source>
</evidence>
<dbReference type="GO" id="GO:0008652">
    <property type="term" value="P:amino acid biosynthetic process"/>
    <property type="evidence" value="ECO:0007669"/>
    <property type="project" value="UniProtKB-KW"/>
</dbReference>
<proteinExistence type="inferred from homology"/>
<feature type="binding site" evidence="8">
    <location>
        <position position="73"/>
    </location>
    <ligand>
        <name>shikimate</name>
        <dbReference type="ChEBI" id="CHEBI:36208"/>
    </ligand>
</feature>
<feature type="binding site" evidence="8">
    <location>
        <position position="261"/>
    </location>
    <ligand>
        <name>shikimate</name>
        <dbReference type="ChEBI" id="CHEBI:36208"/>
    </ligand>
</feature>
<dbReference type="PANTHER" id="PTHR21089:SF1">
    <property type="entry name" value="BIFUNCTIONAL 3-DEHYDROQUINATE DEHYDRATASE_SHIKIMATE DEHYDROGENASE, CHLOROPLASTIC"/>
    <property type="match status" value="1"/>
</dbReference>
<comment type="pathway">
    <text evidence="1 8">Metabolic intermediate biosynthesis; chorismate biosynthesis; chorismate from D-erythrose 4-phosphate and phosphoenolpyruvate: step 4/7.</text>
</comment>
<sequence length="290" mass="31562">MSKETEEYPDFLPQLVGSFAQPAAENPTVAMVEAAFKHHNLHWRYINCEVSPENLGKAVEGVKALGWSGFNCSIPHKVAIIQHLDGLGESAEIIGAVNTIVKRGDKWIGENTDGKGFVQAMKEVVDPKGKKVVLFGAGGAARAVSVEMALAGAKHITIVNRNVERGETLTKLVNEKTPADATFQSWEDNYSIPADTEIVINATSIGLFPKTDQKLNINFDSIQSSMVVADGIHNPPKTHLIQTAIDKGCKTVNGLQMLVNQGVIGIKYWTGVDVDPTVMHHELKKIFKIQ</sequence>
<keyword evidence="4 8" id="KW-0521">NADP</keyword>
<dbReference type="OrthoDB" id="9792692at2"/>
<feature type="binding site" evidence="8">
    <location>
        <position position="113"/>
    </location>
    <ligand>
        <name>shikimate</name>
        <dbReference type="ChEBI" id="CHEBI:36208"/>
    </ligand>
</feature>
<evidence type="ECO:0000313" key="12">
    <source>
        <dbReference type="EMBL" id="QES89406.1"/>
    </source>
</evidence>
<feature type="binding site" evidence="8">
    <location>
        <position position="89"/>
    </location>
    <ligand>
        <name>NADP(+)</name>
        <dbReference type="ChEBI" id="CHEBI:58349"/>
    </ligand>
</feature>
<dbReference type="Gene3D" id="3.40.50.10860">
    <property type="entry name" value="Leucine Dehydrogenase, chain A, domain 1"/>
    <property type="match status" value="1"/>
</dbReference>
<keyword evidence="13" id="KW-1185">Reference proteome</keyword>
<feature type="domain" description="Shikimate dehydrogenase substrate binding N-terminal" evidence="10">
    <location>
        <begin position="20"/>
        <end position="100"/>
    </location>
</feature>
<feature type="domain" description="SDH C-terminal" evidence="11">
    <location>
        <begin position="254"/>
        <end position="283"/>
    </location>
</feature>
<dbReference type="GO" id="GO:0004764">
    <property type="term" value="F:shikimate 3-dehydrogenase (NADP+) activity"/>
    <property type="evidence" value="ECO:0007669"/>
    <property type="project" value="UniProtKB-UniRule"/>
</dbReference>
<evidence type="ECO:0000259" key="10">
    <source>
        <dbReference type="Pfam" id="PF08501"/>
    </source>
</evidence>
<comment type="subunit">
    <text evidence="8">Homodimer.</text>
</comment>
<dbReference type="InterPro" id="IPR046346">
    <property type="entry name" value="Aminoacid_DH-like_N_sf"/>
</dbReference>
<feature type="binding site" evidence="8">
    <location>
        <position position="254"/>
    </location>
    <ligand>
        <name>NADP(+)</name>
        <dbReference type="ChEBI" id="CHEBI:58349"/>
    </ligand>
</feature>
<dbReference type="SUPFAM" id="SSF51735">
    <property type="entry name" value="NAD(P)-binding Rossmann-fold domains"/>
    <property type="match status" value="1"/>
</dbReference>
<dbReference type="RefSeq" id="WP_131330351.1">
    <property type="nucleotide sequence ID" value="NZ_CP044016.1"/>
</dbReference>
<dbReference type="HAMAP" id="MF_00222">
    <property type="entry name" value="Shikimate_DH_AroE"/>
    <property type="match status" value="1"/>
</dbReference>
<dbReference type="UniPathway" id="UPA00053">
    <property type="reaction ID" value="UER00087"/>
</dbReference>
<dbReference type="InterPro" id="IPR013708">
    <property type="entry name" value="Shikimate_DH-bd_N"/>
</dbReference>
<dbReference type="GO" id="GO:0050661">
    <property type="term" value="F:NADP binding"/>
    <property type="evidence" value="ECO:0007669"/>
    <property type="project" value="InterPro"/>
</dbReference>
<dbReference type="Pfam" id="PF08501">
    <property type="entry name" value="Shikimate_dh_N"/>
    <property type="match status" value="1"/>
</dbReference>
<comment type="function">
    <text evidence="8">Involved in the biosynthesis of the chorismate, which leads to the biosynthesis of aromatic amino acids. Catalyzes the reversible NADPH linked reduction of 3-dehydroshikimate (DHSA) to yield shikimate (SA).</text>
</comment>
<reference evidence="12 13" key="1">
    <citation type="submission" date="2019-09" db="EMBL/GenBank/DDBJ databases">
        <title>Complete genome sequence of Arachidicoccus sp. B3-10 isolated from apple orchard soil.</title>
        <authorList>
            <person name="Kim H.S."/>
            <person name="Han K.-I."/>
            <person name="Suh M.K."/>
            <person name="Lee K.C."/>
            <person name="Eom M.K."/>
            <person name="Kim J.-S."/>
            <person name="Kang S.W."/>
            <person name="Sin Y."/>
            <person name="Lee J.-S."/>
        </authorList>
    </citation>
    <scope>NUCLEOTIDE SEQUENCE [LARGE SCALE GENOMIC DNA]</scope>
    <source>
        <strain evidence="12 13">B3-10</strain>
    </source>
</reference>
<dbReference type="EMBL" id="CP044016">
    <property type="protein sequence ID" value="QES89406.1"/>
    <property type="molecule type" value="Genomic_DNA"/>
</dbReference>
<evidence type="ECO:0000259" key="11">
    <source>
        <dbReference type="Pfam" id="PF18317"/>
    </source>
</evidence>
<evidence type="ECO:0000256" key="3">
    <source>
        <dbReference type="ARBA" id="ARBA00022605"/>
    </source>
</evidence>
<evidence type="ECO:0000256" key="6">
    <source>
        <dbReference type="ARBA" id="ARBA00023141"/>
    </source>
</evidence>
<dbReference type="InterPro" id="IPR022893">
    <property type="entry name" value="Shikimate_DH_fam"/>
</dbReference>
<comment type="similarity">
    <text evidence="8">Belongs to the shikimate dehydrogenase family.</text>
</comment>
<dbReference type="PANTHER" id="PTHR21089">
    <property type="entry name" value="SHIKIMATE DEHYDROGENASE"/>
    <property type="match status" value="1"/>
</dbReference>
<dbReference type="SUPFAM" id="SSF53223">
    <property type="entry name" value="Aminoacid dehydrogenase-like, N-terminal domain"/>
    <property type="match status" value="1"/>
</dbReference>
<gene>
    <name evidence="8 12" type="primary">aroE</name>
    <name evidence="12" type="ORF">E0W69_012275</name>
</gene>
<evidence type="ECO:0000256" key="1">
    <source>
        <dbReference type="ARBA" id="ARBA00004871"/>
    </source>
</evidence>